<dbReference type="GO" id="GO:0005524">
    <property type="term" value="F:ATP binding"/>
    <property type="evidence" value="ECO:0007669"/>
    <property type="project" value="UniProtKB-UniRule"/>
</dbReference>
<dbReference type="InterPro" id="IPR008271">
    <property type="entry name" value="Ser/Thr_kinase_AS"/>
</dbReference>
<feature type="compositionally biased region" description="Low complexity" evidence="6">
    <location>
        <begin position="416"/>
        <end position="426"/>
    </location>
</feature>
<dbReference type="VEuPathDB" id="FungiDB:AeMF1_021771"/>
<dbReference type="PROSITE" id="PS50011">
    <property type="entry name" value="PROTEIN_KINASE_DOM"/>
    <property type="match status" value="1"/>
</dbReference>
<dbReference type="PANTHER" id="PTHR48016:SF56">
    <property type="entry name" value="MAPKK KINASE"/>
    <property type="match status" value="1"/>
</dbReference>
<name>A0A6G0XBR8_9STRA</name>
<dbReference type="PROSITE" id="PS00108">
    <property type="entry name" value="PROTEIN_KINASE_ST"/>
    <property type="match status" value="1"/>
</dbReference>
<protein>
    <recommendedName>
        <fullName evidence="7">Protein kinase domain-containing protein</fullName>
    </recommendedName>
</protein>
<feature type="compositionally biased region" description="Basic and acidic residues" evidence="6">
    <location>
        <begin position="559"/>
        <end position="569"/>
    </location>
</feature>
<accession>A0A6G0XBR8</accession>
<feature type="compositionally biased region" description="Basic and acidic residues" evidence="6">
    <location>
        <begin position="577"/>
        <end position="612"/>
    </location>
</feature>
<reference evidence="8 9" key="1">
    <citation type="submission" date="2019-07" db="EMBL/GenBank/DDBJ databases">
        <title>Genomics analysis of Aphanomyces spp. identifies a new class of oomycete effector associated with host adaptation.</title>
        <authorList>
            <person name="Gaulin E."/>
        </authorList>
    </citation>
    <scope>NUCLEOTIDE SEQUENCE [LARGE SCALE GENOMIC DNA]</scope>
    <source>
        <strain evidence="8 9">ATCC 201684</strain>
    </source>
</reference>
<evidence type="ECO:0000256" key="4">
    <source>
        <dbReference type="ARBA" id="ARBA00022840"/>
    </source>
</evidence>
<evidence type="ECO:0000256" key="5">
    <source>
        <dbReference type="PROSITE-ProRule" id="PRU10141"/>
    </source>
</evidence>
<dbReference type="Proteomes" id="UP000481153">
    <property type="component" value="Unassembled WGS sequence"/>
</dbReference>
<feature type="region of interest" description="Disordered" evidence="6">
    <location>
        <begin position="1"/>
        <end position="96"/>
    </location>
</feature>
<dbReference type="SMART" id="SM00220">
    <property type="entry name" value="S_TKc"/>
    <property type="match status" value="1"/>
</dbReference>
<dbReference type="Pfam" id="PF00069">
    <property type="entry name" value="Pkinase"/>
    <property type="match status" value="1"/>
</dbReference>
<feature type="compositionally biased region" description="Acidic residues" evidence="6">
    <location>
        <begin position="393"/>
        <end position="402"/>
    </location>
</feature>
<keyword evidence="4 5" id="KW-0067">ATP-binding</keyword>
<feature type="region of interest" description="Disordered" evidence="6">
    <location>
        <begin position="361"/>
        <end position="426"/>
    </location>
</feature>
<dbReference type="PROSITE" id="PS00107">
    <property type="entry name" value="PROTEIN_KINASE_ATP"/>
    <property type="match status" value="1"/>
</dbReference>
<evidence type="ECO:0000256" key="6">
    <source>
        <dbReference type="SAM" id="MobiDB-lite"/>
    </source>
</evidence>
<keyword evidence="1" id="KW-0808">Transferase</keyword>
<dbReference type="Gene3D" id="1.10.510.10">
    <property type="entry name" value="Transferase(Phosphotransferase) domain 1"/>
    <property type="match status" value="1"/>
</dbReference>
<feature type="binding site" evidence="5">
    <location>
        <position position="127"/>
    </location>
    <ligand>
        <name>ATP</name>
        <dbReference type="ChEBI" id="CHEBI:30616"/>
    </ligand>
</feature>
<evidence type="ECO:0000313" key="8">
    <source>
        <dbReference type="EMBL" id="KAF0737405.1"/>
    </source>
</evidence>
<keyword evidence="9" id="KW-1185">Reference proteome</keyword>
<organism evidence="8 9">
    <name type="scientific">Aphanomyces euteiches</name>
    <dbReference type="NCBI Taxonomy" id="100861"/>
    <lineage>
        <taxon>Eukaryota</taxon>
        <taxon>Sar</taxon>
        <taxon>Stramenopiles</taxon>
        <taxon>Oomycota</taxon>
        <taxon>Saprolegniomycetes</taxon>
        <taxon>Saprolegniales</taxon>
        <taxon>Verrucalvaceae</taxon>
        <taxon>Aphanomyces</taxon>
    </lineage>
</organism>
<feature type="compositionally biased region" description="Pro residues" evidence="6">
    <location>
        <begin position="535"/>
        <end position="545"/>
    </location>
</feature>
<proteinExistence type="predicted"/>
<feature type="compositionally biased region" description="Pro residues" evidence="6">
    <location>
        <begin position="484"/>
        <end position="496"/>
    </location>
</feature>
<feature type="compositionally biased region" description="Basic and acidic residues" evidence="6">
    <location>
        <begin position="57"/>
        <end position="68"/>
    </location>
</feature>
<feature type="region of interest" description="Disordered" evidence="6">
    <location>
        <begin position="438"/>
        <end position="622"/>
    </location>
</feature>
<sequence>MGGGTSKSNSSALGLQTSTLSYAEGICPHETPSPKPSTPTSSTKPADSLAMPTAQDKAQDKEGKHAPDATDGMSDNYDSDSSDERDDLGQGTDEPLQWKRGELLGSGSFGSVYLARNEATGDLMAVKEIPCVEETVGDIAAFQNEVKLMRSLSHPNIVTYMGSEYDTASNMLYIFTEWVPGGPLEENTRTFGCSEAVAQNYMMQILQGVAYLHERQVIHYDIKPSNVLIDQFGTVKLADFGASRLLSGSSINKSRSMRGTPYYMAPEVIKQETHDTKADIWSIGCTLIKMLTGVPLWKDMKFHSQVALFFHVANLTEPPPLPDTLSSAAKSFILACLQVPPANRWTADQLLNHPFLQHATATSRRHTATRHGHRATTAQPVRQRGKTLTINVEGEESEDEEPPPERPCKTAYTPKSSAASLTSLPSPAANAAVKVYPVMPRPKGGNDDDDSNHLPPATDPRSHGEVKVSSPRIDPAQSPKLPSLTPPKKTPSTPSPPREDSTRRLSLQTKSTSPTKVQRRSLQVSTTGATMPRVIDPPPSQPRMPPSGKQEDESLEQPSGRHDGPRAFDDTPILTDAAKRERDRAIEREEEKRRTKELKEKQWREEQEEYKRSLQASSAAFR</sequence>
<dbReference type="InterPro" id="IPR050538">
    <property type="entry name" value="MAP_kinase_kinase_kinase"/>
</dbReference>
<dbReference type="InterPro" id="IPR000719">
    <property type="entry name" value="Prot_kinase_dom"/>
</dbReference>
<feature type="compositionally biased region" description="Polar residues" evidence="6">
    <location>
        <begin position="1"/>
        <end position="21"/>
    </location>
</feature>
<gene>
    <name evidence="8" type="ORF">Ae201684_006570</name>
</gene>
<dbReference type="SUPFAM" id="SSF56112">
    <property type="entry name" value="Protein kinase-like (PK-like)"/>
    <property type="match status" value="1"/>
</dbReference>
<keyword evidence="3" id="KW-0418">Kinase</keyword>
<dbReference type="CDD" id="cd06606">
    <property type="entry name" value="STKc_MAPKKK"/>
    <property type="match status" value="1"/>
</dbReference>
<evidence type="ECO:0000256" key="2">
    <source>
        <dbReference type="ARBA" id="ARBA00022741"/>
    </source>
</evidence>
<evidence type="ECO:0000256" key="1">
    <source>
        <dbReference type="ARBA" id="ARBA00022679"/>
    </source>
</evidence>
<keyword evidence="2 5" id="KW-0547">Nucleotide-binding</keyword>
<dbReference type="GO" id="GO:0004672">
    <property type="term" value="F:protein kinase activity"/>
    <property type="evidence" value="ECO:0007669"/>
    <property type="project" value="InterPro"/>
</dbReference>
<dbReference type="AlphaFoldDB" id="A0A6G0XBR8"/>
<comment type="caution">
    <text evidence="8">The sequence shown here is derived from an EMBL/GenBank/DDBJ whole genome shotgun (WGS) entry which is preliminary data.</text>
</comment>
<evidence type="ECO:0000256" key="3">
    <source>
        <dbReference type="ARBA" id="ARBA00022777"/>
    </source>
</evidence>
<feature type="compositionally biased region" description="Acidic residues" evidence="6">
    <location>
        <begin position="77"/>
        <end position="86"/>
    </location>
</feature>
<feature type="compositionally biased region" description="Basic residues" evidence="6">
    <location>
        <begin position="363"/>
        <end position="374"/>
    </location>
</feature>
<dbReference type="InterPro" id="IPR011009">
    <property type="entry name" value="Kinase-like_dom_sf"/>
</dbReference>
<feature type="compositionally biased region" description="Polar residues" evidence="6">
    <location>
        <begin position="504"/>
        <end position="529"/>
    </location>
</feature>
<dbReference type="PANTHER" id="PTHR48016">
    <property type="entry name" value="MAP KINASE KINASE KINASE SSK2-RELATED-RELATED"/>
    <property type="match status" value="1"/>
</dbReference>
<dbReference type="InterPro" id="IPR017441">
    <property type="entry name" value="Protein_kinase_ATP_BS"/>
</dbReference>
<evidence type="ECO:0000259" key="7">
    <source>
        <dbReference type="PROSITE" id="PS50011"/>
    </source>
</evidence>
<feature type="domain" description="Protein kinase" evidence="7">
    <location>
        <begin position="98"/>
        <end position="356"/>
    </location>
</feature>
<dbReference type="EMBL" id="VJMJ01000084">
    <property type="protein sequence ID" value="KAF0737405.1"/>
    <property type="molecule type" value="Genomic_DNA"/>
</dbReference>
<evidence type="ECO:0000313" key="9">
    <source>
        <dbReference type="Proteomes" id="UP000481153"/>
    </source>
</evidence>